<dbReference type="EMBL" id="JAUSTY010000010">
    <property type="protein sequence ID" value="MDQ0166729.1"/>
    <property type="molecule type" value="Genomic_DNA"/>
</dbReference>
<evidence type="ECO:0000256" key="2">
    <source>
        <dbReference type="SAM" id="SignalP"/>
    </source>
</evidence>
<dbReference type="InterPro" id="IPR042178">
    <property type="entry name" value="Serpin_sf_1"/>
</dbReference>
<organism evidence="4 5">
    <name type="scientific">Caldalkalibacillus horti</name>
    <dbReference type="NCBI Taxonomy" id="77523"/>
    <lineage>
        <taxon>Bacteria</taxon>
        <taxon>Bacillati</taxon>
        <taxon>Bacillota</taxon>
        <taxon>Bacilli</taxon>
        <taxon>Bacillales</taxon>
        <taxon>Bacillaceae</taxon>
        <taxon>Caldalkalibacillus</taxon>
    </lineage>
</organism>
<dbReference type="PANTHER" id="PTHR11461:SF211">
    <property type="entry name" value="GH10112P-RELATED"/>
    <property type="match status" value="1"/>
</dbReference>
<feature type="chain" id="PRO_5046628006" evidence="2">
    <location>
        <begin position="29"/>
        <end position="441"/>
    </location>
</feature>
<comment type="caution">
    <text evidence="4">The sequence shown here is derived from an EMBL/GenBank/DDBJ whole genome shotgun (WGS) entry which is preliminary data.</text>
</comment>
<dbReference type="Gene3D" id="2.30.39.10">
    <property type="entry name" value="Alpha-1-antitrypsin, domain 1"/>
    <property type="match status" value="1"/>
</dbReference>
<keyword evidence="5" id="KW-1185">Reference proteome</keyword>
<dbReference type="PROSITE" id="PS51257">
    <property type="entry name" value="PROKAR_LIPOPROTEIN"/>
    <property type="match status" value="1"/>
</dbReference>
<feature type="signal peptide" evidence="2">
    <location>
        <begin position="1"/>
        <end position="28"/>
    </location>
</feature>
<accession>A0ABT9W0W1</accession>
<evidence type="ECO:0000313" key="5">
    <source>
        <dbReference type="Proteomes" id="UP001235840"/>
    </source>
</evidence>
<keyword evidence="2" id="KW-0732">Signal</keyword>
<dbReference type="InterPro" id="IPR023796">
    <property type="entry name" value="Serpin_dom"/>
</dbReference>
<protein>
    <submittedName>
        <fullName evidence="4">Serpin B</fullName>
    </submittedName>
</protein>
<dbReference type="Gene3D" id="3.30.497.10">
    <property type="entry name" value="Antithrombin, subunit I, domain 2"/>
    <property type="match status" value="1"/>
</dbReference>
<evidence type="ECO:0000256" key="1">
    <source>
        <dbReference type="RuleBase" id="RU000411"/>
    </source>
</evidence>
<reference evidence="4 5" key="1">
    <citation type="submission" date="2023-07" db="EMBL/GenBank/DDBJ databases">
        <title>Genomic Encyclopedia of Type Strains, Phase IV (KMG-IV): sequencing the most valuable type-strain genomes for metagenomic binning, comparative biology and taxonomic classification.</title>
        <authorList>
            <person name="Goeker M."/>
        </authorList>
    </citation>
    <scope>NUCLEOTIDE SEQUENCE [LARGE SCALE GENOMIC DNA]</scope>
    <source>
        <strain evidence="4 5">DSM 12751</strain>
    </source>
</reference>
<dbReference type="InterPro" id="IPR042185">
    <property type="entry name" value="Serpin_sf_2"/>
</dbReference>
<dbReference type="InterPro" id="IPR000215">
    <property type="entry name" value="Serpin_fam"/>
</dbReference>
<name>A0ABT9W0W1_9BACI</name>
<sequence length="441" mass="50205">MRYTKRFIVIMTVLSLVILTACGHQEYAADEDLEQSFTTGLLDSIRSFFGMEEEPMYEVEDVNLEFTQAQSVFSHRLYQTIMDLNEEEQNVIISPLSIALALALTYNGADGETKSEMELALHLQGYSIDEINEAFKVLKNVLAHADEQVEININESLWTAEGIELQEDFVGRMTEYYGADITELDFTINESVERINKWVREGTNNKIEQIVDRLDPQTTLVLLNTVYFLGSWTIPFEEGMTQNKTFHLSDGTTKQHPMMARSGSFAYYENDQLQAVKISYGEQLFNMHILLPQEGHSVNEVSQRLFSSSENTTEEWNVILEGYTPQQVNLSIPRFELEYELQLNEALQSMGMSKAFGTEADFSKMLDSGGIWIDEVKHKTYIRTDEKGTEAAASTSVAMPTSLPLDQITMTVDRPFLFFIIEEQTDTILFMGSISNPEDVE</sequence>
<evidence type="ECO:0000259" key="3">
    <source>
        <dbReference type="SMART" id="SM00093"/>
    </source>
</evidence>
<dbReference type="CDD" id="cd19588">
    <property type="entry name" value="serpin_miropin-like"/>
    <property type="match status" value="1"/>
</dbReference>
<feature type="domain" description="Serpin" evidence="3">
    <location>
        <begin position="75"/>
        <end position="437"/>
    </location>
</feature>
<proteinExistence type="inferred from homology"/>
<dbReference type="SMART" id="SM00093">
    <property type="entry name" value="SERPIN"/>
    <property type="match status" value="1"/>
</dbReference>
<dbReference type="SUPFAM" id="SSF56574">
    <property type="entry name" value="Serpins"/>
    <property type="match status" value="1"/>
</dbReference>
<dbReference type="Proteomes" id="UP001235840">
    <property type="component" value="Unassembled WGS sequence"/>
</dbReference>
<gene>
    <name evidence="4" type="ORF">J2S11_002645</name>
</gene>
<dbReference type="Pfam" id="PF00079">
    <property type="entry name" value="Serpin"/>
    <property type="match status" value="1"/>
</dbReference>
<dbReference type="PROSITE" id="PS00284">
    <property type="entry name" value="SERPIN"/>
    <property type="match status" value="1"/>
</dbReference>
<dbReference type="RefSeq" id="WP_307395162.1">
    <property type="nucleotide sequence ID" value="NZ_JAUSTY010000010.1"/>
</dbReference>
<dbReference type="InterPro" id="IPR023795">
    <property type="entry name" value="Serpin_CS"/>
</dbReference>
<dbReference type="PANTHER" id="PTHR11461">
    <property type="entry name" value="SERINE PROTEASE INHIBITOR, SERPIN"/>
    <property type="match status" value="1"/>
</dbReference>
<dbReference type="InterPro" id="IPR036186">
    <property type="entry name" value="Serpin_sf"/>
</dbReference>
<evidence type="ECO:0000313" key="4">
    <source>
        <dbReference type="EMBL" id="MDQ0166729.1"/>
    </source>
</evidence>
<comment type="similarity">
    <text evidence="1">Belongs to the serpin family.</text>
</comment>